<dbReference type="HAMAP" id="MF_00163">
    <property type="entry name" value="Pep_deformylase"/>
    <property type="match status" value="1"/>
</dbReference>
<dbReference type="PANTHER" id="PTHR10458:SF22">
    <property type="entry name" value="PEPTIDE DEFORMYLASE"/>
    <property type="match status" value="1"/>
</dbReference>
<comment type="function">
    <text evidence="2">Removes the formyl group from the N-terminal Met of newly synthesized proteins. Requires at least a dipeptide for an efficient rate of reaction. N-terminal L-methionine is a prerequisite for activity but the enzyme has broad specificity at other positions.</text>
</comment>
<dbReference type="KEGG" id="gtl:EP073_05830"/>
<feature type="binding site" evidence="2">
    <location>
        <position position="147"/>
    </location>
    <ligand>
        <name>Fe cation</name>
        <dbReference type="ChEBI" id="CHEBI:24875"/>
    </ligand>
</feature>
<dbReference type="NCBIfam" id="TIGR00079">
    <property type="entry name" value="pept_deformyl"/>
    <property type="match status" value="1"/>
</dbReference>
<dbReference type="Pfam" id="PF01327">
    <property type="entry name" value="Pep_deformylase"/>
    <property type="match status" value="1"/>
</dbReference>
<evidence type="ECO:0000256" key="1">
    <source>
        <dbReference type="ARBA" id="ARBA00010759"/>
    </source>
</evidence>
<keyword evidence="2" id="KW-0479">Metal-binding</keyword>
<feature type="binding site" evidence="2">
    <location>
        <position position="143"/>
    </location>
    <ligand>
        <name>Fe cation</name>
        <dbReference type="ChEBI" id="CHEBI:24875"/>
    </ligand>
</feature>
<keyword evidence="2 3" id="KW-0378">Hydrolase</keyword>
<dbReference type="GO" id="GO:0042586">
    <property type="term" value="F:peptide deformylase activity"/>
    <property type="evidence" value="ECO:0007669"/>
    <property type="project" value="UniProtKB-UniRule"/>
</dbReference>
<sequence>MHEHIGIALRGEKVLSLRAEAAEDPSGPLIRQLAKDMLIAMKTHGGVGIAAPQIRVSKRVLIIHSKPNERYPDAPEMEPVIMVNPEIISYSECFDSMWEGCLSVPGLRGLVPRQTGVSVRYHDLTGKEQEACLQGFPARIFQHEFDHLEGILFPLRVADCSDIYSENEYRRRIQGLHD</sequence>
<keyword evidence="2" id="KW-0408">Iron</keyword>
<keyword evidence="4" id="KW-1185">Reference proteome</keyword>
<dbReference type="NCBIfam" id="NF001159">
    <property type="entry name" value="PRK00150.1-3"/>
    <property type="match status" value="1"/>
</dbReference>
<feature type="binding site" evidence="2">
    <location>
        <position position="101"/>
    </location>
    <ligand>
        <name>Fe cation</name>
        <dbReference type="ChEBI" id="CHEBI:24875"/>
    </ligand>
</feature>
<dbReference type="PIRSF" id="PIRSF004749">
    <property type="entry name" value="Pep_def"/>
    <property type="match status" value="1"/>
</dbReference>
<keyword evidence="2" id="KW-0648">Protein biosynthesis</keyword>
<protein>
    <recommendedName>
        <fullName evidence="2">Peptide deformylase</fullName>
        <shortName evidence="2">PDF</shortName>
        <ecNumber evidence="2">3.5.1.88</ecNumber>
    </recommendedName>
    <alternativeName>
        <fullName evidence="2">Polypeptide deformylase</fullName>
    </alternativeName>
</protein>
<evidence type="ECO:0000256" key="2">
    <source>
        <dbReference type="HAMAP-Rule" id="MF_00163"/>
    </source>
</evidence>
<comment type="catalytic activity">
    <reaction evidence="2">
        <text>N-terminal N-formyl-L-methionyl-[peptide] + H2O = N-terminal L-methionyl-[peptide] + formate</text>
        <dbReference type="Rhea" id="RHEA:24420"/>
        <dbReference type="Rhea" id="RHEA-COMP:10639"/>
        <dbReference type="Rhea" id="RHEA-COMP:10640"/>
        <dbReference type="ChEBI" id="CHEBI:15377"/>
        <dbReference type="ChEBI" id="CHEBI:15740"/>
        <dbReference type="ChEBI" id="CHEBI:49298"/>
        <dbReference type="ChEBI" id="CHEBI:64731"/>
        <dbReference type="EC" id="3.5.1.88"/>
    </reaction>
</comment>
<dbReference type="InterPro" id="IPR036821">
    <property type="entry name" value="Peptide_deformylase_sf"/>
</dbReference>
<reference evidence="3 4" key="1">
    <citation type="submission" date="2019-01" db="EMBL/GenBank/DDBJ databases">
        <title>Geovibrio thiophilus DSM 11263, complete genome.</title>
        <authorList>
            <person name="Spring S."/>
            <person name="Bunk B."/>
            <person name="Sproer C."/>
        </authorList>
    </citation>
    <scope>NUCLEOTIDE SEQUENCE [LARGE SCALE GENOMIC DNA]</scope>
    <source>
        <strain evidence="3 4">DSM 11263</strain>
    </source>
</reference>
<feature type="active site" evidence="2">
    <location>
        <position position="144"/>
    </location>
</feature>
<comment type="cofactor">
    <cofactor evidence="2">
        <name>Fe(2+)</name>
        <dbReference type="ChEBI" id="CHEBI:29033"/>
    </cofactor>
    <text evidence="2">Binds 1 Fe(2+) ion.</text>
</comment>
<dbReference type="RefSeq" id="WP_128466228.1">
    <property type="nucleotide sequence ID" value="NZ_CP035108.1"/>
</dbReference>
<proteinExistence type="inferred from homology"/>
<evidence type="ECO:0000313" key="3">
    <source>
        <dbReference type="EMBL" id="QAR32942.1"/>
    </source>
</evidence>
<dbReference type="GO" id="GO:0046872">
    <property type="term" value="F:metal ion binding"/>
    <property type="evidence" value="ECO:0007669"/>
    <property type="project" value="UniProtKB-KW"/>
</dbReference>
<dbReference type="GO" id="GO:0006412">
    <property type="term" value="P:translation"/>
    <property type="evidence" value="ECO:0007669"/>
    <property type="project" value="UniProtKB-UniRule"/>
</dbReference>
<dbReference type="OrthoDB" id="9784988at2"/>
<dbReference type="Proteomes" id="UP000287502">
    <property type="component" value="Chromosome"/>
</dbReference>
<dbReference type="CDD" id="cd00487">
    <property type="entry name" value="Pep_deformylase"/>
    <property type="match status" value="1"/>
</dbReference>
<dbReference type="SUPFAM" id="SSF56420">
    <property type="entry name" value="Peptide deformylase"/>
    <property type="match status" value="1"/>
</dbReference>
<dbReference type="EMBL" id="CP035108">
    <property type="protein sequence ID" value="QAR32942.1"/>
    <property type="molecule type" value="Genomic_DNA"/>
</dbReference>
<accession>A0A410JXN8</accession>
<dbReference type="InterPro" id="IPR023635">
    <property type="entry name" value="Peptide_deformylase"/>
</dbReference>
<evidence type="ECO:0000313" key="4">
    <source>
        <dbReference type="Proteomes" id="UP000287502"/>
    </source>
</evidence>
<gene>
    <name evidence="2 3" type="primary">def</name>
    <name evidence="3" type="ORF">EP073_05830</name>
</gene>
<dbReference type="EC" id="3.5.1.88" evidence="2"/>
<dbReference type="AlphaFoldDB" id="A0A410JXN8"/>
<comment type="similarity">
    <text evidence="1 2">Belongs to the polypeptide deformylase family.</text>
</comment>
<organism evidence="3 4">
    <name type="scientific">Geovibrio thiophilus</name>
    <dbReference type="NCBI Taxonomy" id="139438"/>
    <lineage>
        <taxon>Bacteria</taxon>
        <taxon>Pseudomonadati</taxon>
        <taxon>Deferribacterota</taxon>
        <taxon>Deferribacteres</taxon>
        <taxon>Deferribacterales</taxon>
        <taxon>Geovibrionaceae</taxon>
        <taxon>Geovibrio</taxon>
    </lineage>
</organism>
<dbReference type="PRINTS" id="PR01576">
    <property type="entry name" value="PDEFORMYLASE"/>
</dbReference>
<dbReference type="PANTHER" id="PTHR10458">
    <property type="entry name" value="PEPTIDE DEFORMYLASE"/>
    <property type="match status" value="1"/>
</dbReference>
<name>A0A410JXN8_9BACT</name>
<dbReference type="Gene3D" id="3.90.45.10">
    <property type="entry name" value="Peptide deformylase"/>
    <property type="match status" value="1"/>
</dbReference>